<dbReference type="Pfam" id="PF00150">
    <property type="entry name" value="Cellulase"/>
    <property type="match status" value="1"/>
</dbReference>
<organism evidence="7 8">
    <name type="scientific">Malassezia obtusa</name>
    <dbReference type="NCBI Taxonomy" id="76774"/>
    <lineage>
        <taxon>Eukaryota</taxon>
        <taxon>Fungi</taxon>
        <taxon>Dikarya</taxon>
        <taxon>Basidiomycota</taxon>
        <taxon>Ustilaginomycotina</taxon>
        <taxon>Malasseziomycetes</taxon>
        <taxon>Malasseziales</taxon>
        <taxon>Malasseziaceae</taxon>
        <taxon>Malassezia</taxon>
    </lineage>
</organism>
<evidence type="ECO:0000256" key="4">
    <source>
        <dbReference type="RuleBase" id="RU361153"/>
    </source>
</evidence>
<keyword evidence="3 4" id="KW-0326">Glycosidase</keyword>
<dbReference type="Gene3D" id="3.20.20.80">
    <property type="entry name" value="Glycosidases"/>
    <property type="match status" value="1"/>
</dbReference>
<evidence type="ECO:0000256" key="1">
    <source>
        <dbReference type="ARBA" id="ARBA00005641"/>
    </source>
</evidence>
<feature type="chain" id="PRO_5042244574" evidence="5">
    <location>
        <begin position="22"/>
        <end position="447"/>
    </location>
</feature>
<dbReference type="EC" id="3.2.1.58" evidence="7"/>
<dbReference type="EMBL" id="CP119939">
    <property type="protein sequence ID" value="WFD03919.1"/>
    <property type="molecule type" value="Genomic_DNA"/>
</dbReference>
<evidence type="ECO:0000256" key="5">
    <source>
        <dbReference type="SAM" id="SignalP"/>
    </source>
</evidence>
<reference evidence="7" key="1">
    <citation type="submission" date="2023-03" db="EMBL/GenBank/DDBJ databases">
        <title>Mating type loci evolution in Malassezia.</title>
        <authorList>
            <person name="Coelho M.A."/>
        </authorList>
    </citation>
    <scope>NUCLEOTIDE SEQUENCE</scope>
    <source>
        <strain evidence="7">CBS 7876</strain>
    </source>
</reference>
<feature type="domain" description="Glycoside hydrolase family 5" evidence="6">
    <location>
        <begin position="116"/>
        <end position="306"/>
    </location>
</feature>
<keyword evidence="5" id="KW-0732">Signal</keyword>
<protein>
    <submittedName>
        <fullName evidence="7">Glucan 1,3-beta-glucosidase</fullName>
        <ecNumber evidence="7">3.2.1.58</ecNumber>
    </submittedName>
</protein>
<dbReference type="AlphaFoldDB" id="A0AAF0IU48"/>
<name>A0AAF0IU48_9BASI</name>
<dbReference type="SUPFAM" id="SSF51445">
    <property type="entry name" value="(Trans)glycosidases"/>
    <property type="match status" value="1"/>
</dbReference>
<dbReference type="GO" id="GO:0009251">
    <property type="term" value="P:glucan catabolic process"/>
    <property type="evidence" value="ECO:0007669"/>
    <property type="project" value="TreeGrafter"/>
</dbReference>
<feature type="signal peptide" evidence="5">
    <location>
        <begin position="1"/>
        <end position="21"/>
    </location>
</feature>
<dbReference type="GO" id="GO:0004338">
    <property type="term" value="F:glucan exo-1,3-beta-glucosidase activity"/>
    <property type="evidence" value="ECO:0007669"/>
    <property type="project" value="UniProtKB-EC"/>
</dbReference>
<evidence type="ECO:0000256" key="3">
    <source>
        <dbReference type="ARBA" id="ARBA00023295"/>
    </source>
</evidence>
<keyword evidence="2 4" id="KW-0378">Hydrolase</keyword>
<comment type="similarity">
    <text evidence="1 4">Belongs to the glycosyl hydrolase 5 (cellulase A) family.</text>
</comment>
<dbReference type="GO" id="GO:0009986">
    <property type="term" value="C:cell surface"/>
    <property type="evidence" value="ECO:0007669"/>
    <property type="project" value="TreeGrafter"/>
</dbReference>
<dbReference type="InterPro" id="IPR017853">
    <property type="entry name" value="GH"/>
</dbReference>
<evidence type="ECO:0000259" key="6">
    <source>
        <dbReference type="Pfam" id="PF00150"/>
    </source>
</evidence>
<evidence type="ECO:0000256" key="2">
    <source>
        <dbReference type="ARBA" id="ARBA00022801"/>
    </source>
</evidence>
<dbReference type="PANTHER" id="PTHR31297">
    <property type="entry name" value="GLUCAN ENDO-1,6-BETA-GLUCOSIDASE B"/>
    <property type="match status" value="1"/>
</dbReference>
<accession>A0AAF0IU48</accession>
<dbReference type="InterPro" id="IPR050386">
    <property type="entry name" value="Glycosyl_hydrolase_5"/>
</dbReference>
<sequence length="447" mass="50326">MMVKAAFITLLFATLTALVSAGGTNESLGHLYDVKHEHGSSGMKRAVFPRAGSVNLRFPYNQKKMRGVSLGGWLVIENFISPQIYKSSGDNRVIDEWSLGKYVSRDKAEGILRAHYDNFITEDDFKQIASLGLNHVRVPFPYWGVKTYPGDPYIKLNQYAKLKQAAQWAKNHNLKMIIELHTVPGGANPFDHSGHTNHSSWLGNPDYEGRTLEILNTLVSEFSQSKYDSVTAISIVNEPVGDADAIRRFYRRGYNTVRDAGSDSDLLVIIGDVFMNPAQNDYWHDKMQPPRYEGVAVDTHVYRLFDPGSIAMSQEQRISNYCSMKSGFAKANKKIWTMVAEWSPAFTDCAPGLNGRFLGSRYEGTFPGSTRRGSCKNRTGNAENFSSGFIANLRKNWAAQADAYEQGLGWIMWTWKVDNHNADEWSYQAGVRHGWIPRDPTDRSFSC</sequence>
<evidence type="ECO:0000313" key="7">
    <source>
        <dbReference type="EMBL" id="WFD03919.1"/>
    </source>
</evidence>
<dbReference type="GO" id="GO:0005576">
    <property type="term" value="C:extracellular region"/>
    <property type="evidence" value="ECO:0007669"/>
    <property type="project" value="TreeGrafter"/>
</dbReference>
<evidence type="ECO:0000313" key="8">
    <source>
        <dbReference type="Proteomes" id="UP001214603"/>
    </source>
</evidence>
<dbReference type="Proteomes" id="UP001214603">
    <property type="component" value="Chromosome 6"/>
</dbReference>
<proteinExistence type="inferred from homology"/>
<dbReference type="PANTHER" id="PTHR31297:SF42">
    <property type="entry name" value="GLYCOSIDE HYDROLASE FAMILY 5 DOMAIN-CONTAINING PROTEIN"/>
    <property type="match status" value="1"/>
</dbReference>
<gene>
    <name evidence="7" type="ORF">MOBT1_002616</name>
</gene>
<dbReference type="InterPro" id="IPR001547">
    <property type="entry name" value="Glyco_hydro_5"/>
</dbReference>
<keyword evidence="8" id="KW-1185">Reference proteome</keyword>